<evidence type="ECO:0000256" key="4">
    <source>
        <dbReference type="ARBA" id="ARBA00022692"/>
    </source>
</evidence>
<proteinExistence type="inferred from homology"/>
<gene>
    <name evidence="8" type="ORF">ANCDUO_27020</name>
</gene>
<dbReference type="EMBL" id="KN790231">
    <property type="protein sequence ID" value="KIH42988.1"/>
    <property type="molecule type" value="Genomic_DNA"/>
</dbReference>
<evidence type="ECO:0000256" key="7">
    <source>
        <dbReference type="RuleBase" id="RU365065"/>
    </source>
</evidence>
<keyword evidence="4 7" id="KW-0812">Transmembrane</keyword>
<keyword evidence="9" id="KW-1185">Reference proteome</keyword>
<comment type="similarity">
    <text evidence="2 7">Belongs to the ferroportin (FP) (TC 2.A.100) family. SLC40A subfamily.</text>
</comment>
<evidence type="ECO:0000313" key="8">
    <source>
        <dbReference type="EMBL" id="KIH42988.1"/>
    </source>
</evidence>
<dbReference type="AlphaFoldDB" id="A0A0C2BGW1"/>
<sequence length="132" mass="14761">MGGLNATDPTPALPFSELSPSIIVFFLGITLARFGLWIADPSITQIMQETIPERERYSVFGVQTSICELFSVLKDLMALSSYTGCEYREYQEYGGSTDEYAPAWVIEPPFMVMLGNQTVIHNNTIIHYEGPL</sequence>
<dbReference type="Proteomes" id="UP000054047">
    <property type="component" value="Unassembled WGS sequence"/>
</dbReference>
<evidence type="ECO:0000256" key="1">
    <source>
        <dbReference type="ARBA" id="ARBA00004141"/>
    </source>
</evidence>
<organism evidence="8 9">
    <name type="scientific">Ancylostoma duodenale</name>
    <dbReference type="NCBI Taxonomy" id="51022"/>
    <lineage>
        <taxon>Eukaryota</taxon>
        <taxon>Metazoa</taxon>
        <taxon>Ecdysozoa</taxon>
        <taxon>Nematoda</taxon>
        <taxon>Chromadorea</taxon>
        <taxon>Rhabditida</taxon>
        <taxon>Rhabditina</taxon>
        <taxon>Rhabditomorpha</taxon>
        <taxon>Strongyloidea</taxon>
        <taxon>Ancylostomatidae</taxon>
        <taxon>Ancylostomatinae</taxon>
        <taxon>Ancylostoma</taxon>
    </lineage>
</organism>
<dbReference type="InterPro" id="IPR036259">
    <property type="entry name" value="MFS_trans_sf"/>
</dbReference>
<dbReference type="GO" id="GO:0016020">
    <property type="term" value="C:membrane"/>
    <property type="evidence" value="ECO:0007669"/>
    <property type="project" value="UniProtKB-SubCell"/>
</dbReference>
<dbReference type="PANTHER" id="PTHR11660">
    <property type="entry name" value="SOLUTE CARRIER FAMILY 40 MEMBER"/>
    <property type="match status" value="1"/>
</dbReference>
<dbReference type="InterPro" id="IPR009716">
    <property type="entry name" value="Ferroportin-1"/>
</dbReference>
<evidence type="ECO:0000313" key="9">
    <source>
        <dbReference type="Proteomes" id="UP000054047"/>
    </source>
</evidence>
<dbReference type="SUPFAM" id="SSF103473">
    <property type="entry name" value="MFS general substrate transporter"/>
    <property type="match status" value="1"/>
</dbReference>
<dbReference type="Pfam" id="PF06963">
    <property type="entry name" value="FPN1"/>
    <property type="match status" value="1"/>
</dbReference>
<keyword evidence="6 7" id="KW-0472">Membrane</keyword>
<protein>
    <recommendedName>
        <fullName evidence="7">Solute carrier family 40 member</fullName>
    </recommendedName>
</protein>
<comment type="function">
    <text evidence="7">May be involved in iron transport and iron homeostasis.</text>
</comment>
<keyword evidence="3 7" id="KW-0813">Transport</keyword>
<keyword evidence="7" id="KW-0406">Ion transport</keyword>
<keyword evidence="5 7" id="KW-1133">Transmembrane helix</keyword>
<evidence type="ECO:0000256" key="2">
    <source>
        <dbReference type="ARBA" id="ARBA00006279"/>
    </source>
</evidence>
<evidence type="ECO:0000256" key="5">
    <source>
        <dbReference type="ARBA" id="ARBA00022989"/>
    </source>
</evidence>
<evidence type="ECO:0000256" key="3">
    <source>
        <dbReference type="ARBA" id="ARBA00022448"/>
    </source>
</evidence>
<dbReference type="OrthoDB" id="648861at2759"/>
<dbReference type="GO" id="GO:0005381">
    <property type="term" value="F:iron ion transmembrane transporter activity"/>
    <property type="evidence" value="ECO:0007669"/>
    <property type="project" value="UniProtKB-UniRule"/>
</dbReference>
<comment type="caution">
    <text evidence="7">Lacks conserved residue(s) required for the propagation of feature annotation.</text>
</comment>
<dbReference type="PANTHER" id="PTHR11660:SF57">
    <property type="entry name" value="SOLUTE CARRIER FAMILY 40 MEMBER"/>
    <property type="match status" value="1"/>
</dbReference>
<reference evidence="8 9" key="1">
    <citation type="submission" date="2013-12" db="EMBL/GenBank/DDBJ databases">
        <title>Draft genome of the parsitic nematode Ancylostoma duodenale.</title>
        <authorList>
            <person name="Mitreva M."/>
        </authorList>
    </citation>
    <scope>NUCLEOTIDE SEQUENCE [LARGE SCALE GENOMIC DNA]</scope>
    <source>
        <strain evidence="8 9">Zhejiang</strain>
    </source>
</reference>
<accession>A0A0C2BGW1</accession>
<feature type="transmembrane region" description="Helical" evidence="7">
    <location>
        <begin position="20"/>
        <end position="39"/>
    </location>
</feature>
<evidence type="ECO:0000256" key="6">
    <source>
        <dbReference type="ARBA" id="ARBA00023136"/>
    </source>
</evidence>
<name>A0A0C2BGW1_9BILA</name>
<comment type="subcellular location">
    <subcellularLocation>
        <location evidence="1 7">Membrane</location>
        <topology evidence="1 7">Multi-pass membrane protein</topology>
    </subcellularLocation>
</comment>